<dbReference type="PANTHER" id="PTHR42028:SF1">
    <property type="entry name" value="YALI0E30657P"/>
    <property type="match status" value="1"/>
</dbReference>
<sequence length="191" mass="20046">MATPTPTPSIPSTAAAGGISFTMPPQTAAASYYKIAPSSPITFGWNMTSVIATPTHLTIMAICTSNGNTYPIGPASLSGTIDGQATQVVWDPWAYEQQQGAVPLAAAEYTIRITDERGPGAGILGGYLTPYTGTKFSLYRPQQYTPLESWTCPGCSSATLSMAAMRPASIALFATCLIVVLSGFNLLRRAI</sequence>
<comment type="caution">
    <text evidence="3">The sequence shown here is derived from an EMBL/GenBank/DDBJ whole genome shotgun (WGS) entry which is preliminary data.</text>
</comment>
<accession>G4TDN9</accession>
<feature type="domain" description="DUF7137" evidence="2">
    <location>
        <begin position="13"/>
        <end position="153"/>
    </location>
</feature>
<feature type="transmembrane region" description="Helical" evidence="1">
    <location>
        <begin position="168"/>
        <end position="187"/>
    </location>
</feature>
<gene>
    <name evidence="3" type="ORF">PIIN_03332</name>
</gene>
<keyword evidence="1" id="KW-1133">Transmembrane helix</keyword>
<keyword evidence="4" id="KW-1185">Reference proteome</keyword>
<reference evidence="3 4" key="1">
    <citation type="journal article" date="2011" name="PLoS Pathog.">
        <title>Endophytic Life Strategies Decoded by Genome and Transcriptome Analyses of the Mutualistic Root Symbiont Piriformospora indica.</title>
        <authorList>
            <person name="Zuccaro A."/>
            <person name="Lahrmann U."/>
            <person name="Guldener U."/>
            <person name="Langen G."/>
            <person name="Pfiffi S."/>
            <person name="Biedenkopf D."/>
            <person name="Wong P."/>
            <person name="Samans B."/>
            <person name="Grimm C."/>
            <person name="Basiewicz M."/>
            <person name="Murat C."/>
            <person name="Martin F."/>
            <person name="Kogel K.H."/>
        </authorList>
    </citation>
    <scope>NUCLEOTIDE SEQUENCE [LARGE SCALE GENOMIC DNA]</scope>
    <source>
        <strain evidence="3 4">DSM 11827</strain>
    </source>
</reference>
<dbReference type="OrthoDB" id="2435509at2759"/>
<evidence type="ECO:0000259" key="2">
    <source>
        <dbReference type="Pfam" id="PF23585"/>
    </source>
</evidence>
<dbReference type="EMBL" id="CAFZ01000055">
    <property type="protein sequence ID" value="CCA69432.1"/>
    <property type="molecule type" value="Genomic_DNA"/>
</dbReference>
<protein>
    <recommendedName>
        <fullName evidence="2">DUF7137 domain-containing protein</fullName>
    </recommendedName>
</protein>
<dbReference type="Proteomes" id="UP000007148">
    <property type="component" value="Unassembled WGS sequence"/>
</dbReference>
<dbReference type="eggNOG" id="ENOG502S1CS">
    <property type="taxonomic scope" value="Eukaryota"/>
</dbReference>
<dbReference type="InParanoid" id="G4TDN9"/>
<evidence type="ECO:0000256" key="1">
    <source>
        <dbReference type="SAM" id="Phobius"/>
    </source>
</evidence>
<dbReference type="PANTHER" id="PTHR42028">
    <property type="entry name" value="CHROMOSOME 1, WHOLE GENOME SHOTGUN SEQUENCE"/>
    <property type="match status" value="1"/>
</dbReference>
<keyword evidence="1" id="KW-0472">Membrane</keyword>
<dbReference type="HOGENOM" id="CLU_072613_0_0_1"/>
<dbReference type="InterPro" id="IPR055561">
    <property type="entry name" value="DUF7137"/>
</dbReference>
<keyword evidence="1" id="KW-0812">Transmembrane</keyword>
<evidence type="ECO:0000313" key="3">
    <source>
        <dbReference type="EMBL" id="CCA69432.1"/>
    </source>
</evidence>
<dbReference type="AlphaFoldDB" id="G4TDN9"/>
<organism evidence="3 4">
    <name type="scientific">Serendipita indica (strain DSM 11827)</name>
    <name type="common">Root endophyte fungus</name>
    <name type="synonym">Piriformospora indica</name>
    <dbReference type="NCBI Taxonomy" id="1109443"/>
    <lineage>
        <taxon>Eukaryota</taxon>
        <taxon>Fungi</taxon>
        <taxon>Dikarya</taxon>
        <taxon>Basidiomycota</taxon>
        <taxon>Agaricomycotina</taxon>
        <taxon>Agaricomycetes</taxon>
        <taxon>Sebacinales</taxon>
        <taxon>Serendipitaceae</taxon>
        <taxon>Serendipita</taxon>
    </lineage>
</organism>
<dbReference type="STRING" id="1109443.G4TDN9"/>
<evidence type="ECO:0000313" key="4">
    <source>
        <dbReference type="Proteomes" id="UP000007148"/>
    </source>
</evidence>
<proteinExistence type="predicted"/>
<dbReference type="Pfam" id="PF23585">
    <property type="entry name" value="DUF7137"/>
    <property type="match status" value="1"/>
</dbReference>
<name>G4TDN9_SERID</name>
<dbReference type="OMA" id="TWDLWSY"/>